<dbReference type="AlphaFoldDB" id="A0A124SE18"/>
<name>A0A124SE18_CYNCS</name>
<proteinExistence type="predicted"/>
<dbReference type="EMBL" id="LEKV01003762">
    <property type="protein sequence ID" value="KVH98710.1"/>
    <property type="molecule type" value="Genomic_DNA"/>
</dbReference>
<comment type="caution">
    <text evidence="1">The sequence shown here is derived from an EMBL/GenBank/DDBJ whole genome shotgun (WGS) entry which is preliminary data.</text>
</comment>
<sequence>MDNGSNNLIEDRHSLDVFVIDGWPYEAPNFATVTKELLRQGHPKEMFAHGRYEMK</sequence>
<reference evidence="1 2" key="1">
    <citation type="journal article" date="2016" name="Sci. Rep.">
        <title>The genome sequence of the outbreeding globe artichoke constructed de novo incorporating a phase-aware low-pass sequencing strategy of F1 progeny.</title>
        <authorList>
            <person name="Scaglione D."/>
            <person name="Reyes-Chin-Wo S."/>
            <person name="Acquadro A."/>
            <person name="Froenicke L."/>
            <person name="Portis E."/>
            <person name="Beitel C."/>
            <person name="Tirone M."/>
            <person name="Mauro R."/>
            <person name="Lo Monaco A."/>
            <person name="Mauromicale G."/>
            <person name="Faccioli P."/>
            <person name="Cattivelli L."/>
            <person name="Rieseberg L."/>
            <person name="Michelmore R."/>
            <person name="Lanteri S."/>
        </authorList>
    </citation>
    <scope>NUCLEOTIDE SEQUENCE [LARGE SCALE GENOMIC DNA]</scope>
    <source>
        <strain evidence="1">2C</strain>
    </source>
</reference>
<dbReference type="Proteomes" id="UP000243975">
    <property type="component" value="Unassembled WGS sequence"/>
</dbReference>
<feature type="non-terminal residue" evidence="1">
    <location>
        <position position="55"/>
    </location>
</feature>
<gene>
    <name evidence="1" type="ORF">Ccrd_023063</name>
</gene>
<keyword evidence="2" id="KW-1185">Reference proteome</keyword>
<evidence type="ECO:0000313" key="2">
    <source>
        <dbReference type="Proteomes" id="UP000243975"/>
    </source>
</evidence>
<organism evidence="1 2">
    <name type="scientific">Cynara cardunculus var. scolymus</name>
    <name type="common">Globe artichoke</name>
    <name type="synonym">Cynara scolymus</name>
    <dbReference type="NCBI Taxonomy" id="59895"/>
    <lineage>
        <taxon>Eukaryota</taxon>
        <taxon>Viridiplantae</taxon>
        <taxon>Streptophyta</taxon>
        <taxon>Embryophyta</taxon>
        <taxon>Tracheophyta</taxon>
        <taxon>Spermatophyta</taxon>
        <taxon>Magnoliopsida</taxon>
        <taxon>eudicotyledons</taxon>
        <taxon>Gunneridae</taxon>
        <taxon>Pentapetalae</taxon>
        <taxon>asterids</taxon>
        <taxon>campanulids</taxon>
        <taxon>Asterales</taxon>
        <taxon>Asteraceae</taxon>
        <taxon>Carduoideae</taxon>
        <taxon>Cardueae</taxon>
        <taxon>Carduinae</taxon>
        <taxon>Cynara</taxon>
    </lineage>
</organism>
<protein>
    <submittedName>
        <fullName evidence="1">Uncharacterized protein</fullName>
    </submittedName>
</protein>
<accession>A0A124SE18</accession>
<dbReference type="Gramene" id="KVH98710">
    <property type="protein sequence ID" value="KVH98710"/>
    <property type="gene ID" value="Ccrd_023063"/>
</dbReference>
<evidence type="ECO:0000313" key="1">
    <source>
        <dbReference type="EMBL" id="KVH98710.1"/>
    </source>
</evidence>